<keyword evidence="2" id="KW-1185">Reference proteome</keyword>
<proteinExistence type="predicted"/>
<dbReference type="Gene3D" id="3.90.550.10">
    <property type="entry name" value="Spore Coat Polysaccharide Biosynthesis Protein SpsA, Chain A"/>
    <property type="match status" value="1"/>
</dbReference>
<evidence type="ECO:0000313" key="2">
    <source>
        <dbReference type="Proteomes" id="UP000199249"/>
    </source>
</evidence>
<dbReference type="STRING" id="651662.SAMN04488069_102302"/>
<dbReference type="AlphaFoldDB" id="A0A1H3DC41"/>
<reference evidence="2" key="1">
    <citation type="submission" date="2016-10" db="EMBL/GenBank/DDBJ databases">
        <authorList>
            <person name="Varghese N."/>
            <person name="Submissions S."/>
        </authorList>
    </citation>
    <scope>NUCLEOTIDE SEQUENCE [LARGE SCALE GENOMIC DNA]</scope>
    <source>
        <strain evidence="2">CGMCC 1.8975</strain>
    </source>
</reference>
<dbReference type="RefSeq" id="WP_175470851.1">
    <property type="nucleotide sequence ID" value="NZ_FNOV01000002.1"/>
</dbReference>
<dbReference type="InterPro" id="IPR029044">
    <property type="entry name" value="Nucleotide-diphossugar_trans"/>
</dbReference>
<name>A0A1H3DC41_9BACT</name>
<dbReference type="Pfam" id="PF09837">
    <property type="entry name" value="DUF2064"/>
    <property type="match status" value="1"/>
</dbReference>
<protein>
    <recommendedName>
        <fullName evidence="3">Glycosyltransferase</fullName>
    </recommendedName>
</protein>
<dbReference type="EMBL" id="FNOV01000002">
    <property type="protein sequence ID" value="SDX64082.1"/>
    <property type="molecule type" value="Genomic_DNA"/>
</dbReference>
<dbReference type="SUPFAM" id="SSF53448">
    <property type="entry name" value="Nucleotide-diphospho-sugar transferases"/>
    <property type="match status" value="1"/>
</dbReference>
<dbReference type="Proteomes" id="UP000199249">
    <property type="component" value="Unassembled WGS sequence"/>
</dbReference>
<accession>A0A1H3DC41</accession>
<evidence type="ECO:0000313" key="1">
    <source>
        <dbReference type="EMBL" id="SDX64082.1"/>
    </source>
</evidence>
<evidence type="ECO:0008006" key="3">
    <source>
        <dbReference type="Google" id="ProtNLM"/>
    </source>
</evidence>
<gene>
    <name evidence="1" type="ORF">SAMN04488069_102302</name>
</gene>
<dbReference type="PANTHER" id="PTHR36529:SF1">
    <property type="entry name" value="GLYCOSYLTRANSFERASE"/>
    <property type="match status" value="1"/>
</dbReference>
<organism evidence="1 2">
    <name type="scientific">Hymenobacter psychrophilus</name>
    <dbReference type="NCBI Taxonomy" id="651662"/>
    <lineage>
        <taxon>Bacteria</taxon>
        <taxon>Pseudomonadati</taxon>
        <taxon>Bacteroidota</taxon>
        <taxon>Cytophagia</taxon>
        <taxon>Cytophagales</taxon>
        <taxon>Hymenobacteraceae</taxon>
        <taxon>Hymenobacter</taxon>
    </lineage>
</organism>
<sequence>MPVATLPNFARPVLSAASRTTTAVLLFTRPAGEEAAHKSFGGGRGTDAAVAAQLIAQATATARQAGVDFLYAGPELQVGRTFGQRLSSALAYGFGQGYERLVVIGNDCPQLTPARLRQAVASLETADAVLGPDPDGGVYLLGVSRHFFAADAWAALPWQSAVLGAALARCLHRAGATVCRLRPLAGVNNAHDLARLLRQLPAAALRRRLQQLRQPAPPAGRALRLRPRVAAVAAPLPLRGPPAC</sequence>
<dbReference type="InterPro" id="IPR018641">
    <property type="entry name" value="Trfase_1_rSAM/seldom-assoc"/>
</dbReference>
<dbReference type="PANTHER" id="PTHR36529">
    <property type="entry name" value="SLL1095 PROTEIN"/>
    <property type="match status" value="1"/>
</dbReference>